<dbReference type="Proteomes" id="UP001500618">
    <property type="component" value="Unassembled WGS sequence"/>
</dbReference>
<dbReference type="InterPro" id="IPR032466">
    <property type="entry name" value="Metal_Hydrolase"/>
</dbReference>
<evidence type="ECO:0000313" key="2">
    <source>
        <dbReference type="EMBL" id="GAA1719762.1"/>
    </source>
</evidence>
<sequence>MSSFLLRGGRVVDPASGQDGVADLLVHDGRVAAIGMDLSAQNADTVVDVTGLIVGPGFIDLHSHVHSIAGHRLQALDGVTMALDLEAGLLPVDVGYRRAAEQGRPLHYGFSASWAAARGQVMTGADTDANIFRILTMLGDPQWQRPSRPQELEAVLALLANELAAGALGIGVLVGYAPSSDPAEFLAVAQLAAAAGVPTYTHVRELAEADPNTPIDGSAEIVRAAAETGARMHHCHVNSTSRRHIDRVLTTLAEARSAGSKVTVEAYPYGAGSSGVGAFFLAPERLSAWGLQPSDIVLLPSGERVADVNRLREIRTTEPGTLCIVDFLDEQDAADEALLWSSMIYPDAIVASDATPLLWPGGATDSRLWPLPAGAHTHPRTAGTFAKTIRRMVRETGTWTWPEVFRRCSLLPARLLDFVAAARNKGHLGADADIVVLDPDRICDAATYQDPTQPSVGVRHLFVAGTPVVCDGTIVPDAFPGRPLRASPR</sequence>
<dbReference type="Pfam" id="PF07969">
    <property type="entry name" value="Amidohydro_3"/>
    <property type="match status" value="1"/>
</dbReference>
<dbReference type="EMBL" id="BAAANY010000043">
    <property type="protein sequence ID" value="GAA1719762.1"/>
    <property type="molecule type" value="Genomic_DNA"/>
</dbReference>
<name>A0ABN2J7V7_9ACTN</name>
<comment type="caution">
    <text evidence="2">The sequence shown here is derived from an EMBL/GenBank/DDBJ whole genome shotgun (WGS) entry which is preliminary data.</text>
</comment>
<dbReference type="InterPro" id="IPR050138">
    <property type="entry name" value="DHOase/Allantoinase_Hydrolase"/>
</dbReference>
<accession>A0ABN2J7V7</accession>
<dbReference type="SUPFAM" id="SSF51338">
    <property type="entry name" value="Composite domain of metallo-dependent hydrolases"/>
    <property type="match status" value="1"/>
</dbReference>
<dbReference type="PANTHER" id="PTHR43668:SF2">
    <property type="entry name" value="ALLANTOINASE"/>
    <property type="match status" value="1"/>
</dbReference>
<dbReference type="Gene3D" id="3.20.20.140">
    <property type="entry name" value="Metal-dependent hydrolases"/>
    <property type="match status" value="1"/>
</dbReference>
<keyword evidence="3" id="KW-1185">Reference proteome</keyword>
<dbReference type="RefSeq" id="WP_344315213.1">
    <property type="nucleotide sequence ID" value="NZ_BAAANY010000043.1"/>
</dbReference>
<gene>
    <name evidence="2" type="ORF">GCM10009765_80140</name>
</gene>
<feature type="domain" description="Amidohydrolase 3" evidence="1">
    <location>
        <begin position="46"/>
        <end position="469"/>
    </location>
</feature>
<dbReference type="NCBIfam" id="NF006560">
    <property type="entry name" value="PRK09061.1"/>
    <property type="match status" value="1"/>
</dbReference>
<evidence type="ECO:0000313" key="3">
    <source>
        <dbReference type="Proteomes" id="UP001500618"/>
    </source>
</evidence>
<dbReference type="InterPro" id="IPR011059">
    <property type="entry name" value="Metal-dep_hydrolase_composite"/>
</dbReference>
<dbReference type="SUPFAM" id="SSF51556">
    <property type="entry name" value="Metallo-dependent hydrolases"/>
    <property type="match status" value="1"/>
</dbReference>
<proteinExistence type="predicted"/>
<dbReference type="PANTHER" id="PTHR43668">
    <property type="entry name" value="ALLANTOINASE"/>
    <property type="match status" value="1"/>
</dbReference>
<dbReference type="InterPro" id="IPR013108">
    <property type="entry name" value="Amidohydro_3"/>
</dbReference>
<protein>
    <submittedName>
        <fullName evidence="2">Amidohydrolase family protein</fullName>
    </submittedName>
</protein>
<reference evidence="2 3" key="1">
    <citation type="journal article" date="2019" name="Int. J. Syst. Evol. Microbiol.">
        <title>The Global Catalogue of Microorganisms (GCM) 10K type strain sequencing project: providing services to taxonomists for standard genome sequencing and annotation.</title>
        <authorList>
            <consortium name="The Broad Institute Genomics Platform"/>
            <consortium name="The Broad Institute Genome Sequencing Center for Infectious Disease"/>
            <person name="Wu L."/>
            <person name="Ma J."/>
        </authorList>
    </citation>
    <scope>NUCLEOTIDE SEQUENCE [LARGE SCALE GENOMIC DNA]</scope>
    <source>
        <strain evidence="2 3">JCM 14718</strain>
    </source>
</reference>
<organism evidence="2 3">
    <name type="scientific">Fodinicola feengrottensis</name>
    <dbReference type="NCBI Taxonomy" id="435914"/>
    <lineage>
        <taxon>Bacteria</taxon>
        <taxon>Bacillati</taxon>
        <taxon>Actinomycetota</taxon>
        <taxon>Actinomycetes</taxon>
        <taxon>Mycobacteriales</taxon>
        <taxon>Fodinicola</taxon>
    </lineage>
</organism>
<evidence type="ECO:0000259" key="1">
    <source>
        <dbReference type="Pfam" id="PF07969"/>
    </source>
</evidence>